<keyword evidence="1" id="KW-0812">Transmembrane</keyword>
<dbReference type="CTD" id="9816832"/>
<dbReference type="GeneID" id="9816832"/>
<evidence type="ECO:0000313" key="3">
    <source>
        <dbReference type="Proteomes" id="UP000483820"/>
    </source>
</evidence>
<keyword evidence="1" id="KW-1133">Transmembrane helix</keyword>
<protein>
    <submittedName>
        <fullName evidence="2">Uncharacterized protein</fullName>
    </submittedName>
</protein>
<sequence length="163" mass="18416">MVKAQMKRVDELATPFFKLCISSSVIDLTTLFTNYFGAMFPKFGFFSDFYLELDGIYGHIYFSSPGMWLGYRLRIAIALQFIPGLCIGMFTFFNTTVLVVNENGGVVPKFVNDLFACINPYLLWIFSDSLRKYVLFKLGLRKHGSGITTGVPRLTMQSVVPVS</sequence>
<feature type="transmembrane region" description="Helical" evidence="1">
    <location>
        <begin position="106"/>
        <end position="126"/>
    </location>
</feature>
<accession>A0A6A5GMM3</accession>
<gene>
    <name evidence="2" type="ORF">GCK72_012222</name>
</gene>
<feature type="transmembrane region" description="Helical" evidence="1">
    <location>
        <begin position="77"/>
        <end position="100"/>
    </location>
</feature>
<name>A0A6A5GMM3_CAERE</name>
<dbReference type="AlphaFoldDB" id="A0A6A5GMM3"/>
<dbReference type="PANTHER" id="PTHR31748">
    <property type="entry name" value="SERPENTINE RECEPTOR, CLASS V"/>
    <property type="match status" value="1"/>
</dbReference>
<dbReference type="InterPro" id="IPR019426">
    <property type="entry name" value="7TM_GPCR_serpentine_rcpt_Srv"/>
</dbReference>
<keyword evidence="1" id="KW-0472">Membrane</keyword>
<reference evidence="2 3" key="1">
    <citation type="submission" date="2019-12" db="EMBL/GenBank/DDBJ databases">
        <title>Chromosome-level assembly of the Caenorhabditis remanei genome.</title>
        <authorList>
            <person name="Teterina A.A."/>
            <person name="Willis J.H."/>
            <person name="Phillips P.C."/>
        </authorList>
    </citation>
    <scope>NUCLEOTIDE SEQUENCE [LARGE SCALE GENOMIC DNA]</scope>
    <source>
        <strain evidence="2 3">PX506</strain>
        <tissue evidence="2">Whole organism</tissue>
    </source>
</reference>
<evidence type="ECO:0000313" key="2">
    <source>
        <dbReference type="EMBL" id="KAF1755772.1"/>
    </source>
</evidence>
<dbReference type="Proteomes" id="UP000483820">
    <property type="component" value="Chromosome IV"/>
</dbReference>
<comment type="caution">
    <text evidence="2">The sequence shown here is derived from an EMBL/GenBank/DDBJ whole genome shotgun (WGS) entry which is preliminary data.</text>
</comment>
<evidence type="ECO:0000256" key="1">
    <source>
        <dbReference type="SAM" id="Phobius"/>
    </source>
</evidence>
<organism evidence="2 3">
    <name type="scientific">Caenorhabditis remanei</name>
    <name type="common">Caenorhabditis vulgaris</name>
    <dbReference type="NCBI Taxonomy" id="31234"/>
    <lineage>
        <taxon>Eukaryota</taxon>
        <taxon>Metazoa</taxon>
        <taxon>Ecdysozoa</taxon>
        <taxon>Nematoda</taxon>
        <taxon>Chromadorea</taxon>
        <taxon>Rhabditida</taxon>
        <taxon>Rhabditina</taxon>
        <taxon>Rhabditomorpha</taxon>
        <taxon>Rhabditoidea</taxon>
        <taxon>Rhabditidae</taxon>
        <taxon>Peloderinae</taxon>
        <taxon>Caenorhabditis</taxon>
    </lineage>
</organism>
<dbReference type="Pfam" id="PF10323">
    <property type="entry name" value="7TM_GPCR_Srv"/>
    <property type="match status" value="2"/>
</dbReference>
<dbReference type="PANTHER" id="PTHR31748:SF0">
    <property type="entry name" value="G-PROTEIN COUPLED RECEPTORS FAMILY 1 PROFILE DOMAIN-CONTAINING PROTEIN-RELATED"/>
    <property type="match status" value="1"/>
</dbReference>
<dbReference type="EMBL" id="WUAV01000004">
    <property type="protein sequence ID" value="KAF1755772.1"/>
    <property type="molecule type" value="Genomic_DNA"/>
</dbReference>
<dbReference type="RefSeq" id="XP_053583706.1">
    <property type="nucleotide sequence ID" value="XM_053728934.1"/>
</dbReference>
<proteinExistence type="predicted"/>
<dbReference type="KEGG" id="crq:GCK72_012222"/>